<name>A0ABY7CGD3_9BASI</name>
<dbReference type="RefSeq" id="XP_053019854.1">
    <property type="nucleotide sequence ID" value="XM_053168668.1"/>
</dbReference>
<feature type="compositionally biased region" description="Basic and acidic residues" evidence="1">
    <location>
        <begin position="423"/>
        <end position="436"/>
    </location>
</feature>
<evidence type="ECO:0008006" key="4">
    <source>
        <dbReference type="Google" id="ProtNLM"/>
    </source>
</evidence>
<feature type="region of interest" description="Disordered" evidence="1">
    <location>
        <begin position="307"/>
        <end position="347"/>
    </location>
</feature>
<dbReference type="EMBL" id="CP110424">
    <property type="protein sequence ID" value="WAQ84299.1"/>
    <property type="molecule type" value="Genomic_DNA"/>
</dbReference>
<keyword evidence="3" id="KW-1185">Reference proteome</keyword>
<evidence type="ECO:0000313" key="3">
    <source>
        <dbReference type="Proteomes" id="UP001164743"/>
    </source>
</evidence>
<proteinExistence type="predicted"/>
<reference evidence="2" key="1">
    <citation type="submission" date="2022-10" db="EMBL/GenBank/DDBJ databases">
        <title>Puccinia triticina Genome sequencing and assembly.</title>
        <authorList>
            <person name="Li C."/>
        </authorList>
    </citation>
    <scope>NUCLEOTIDE SEQUENCE</scope>
    <source>
        <strain evidence="2">Pt15</strain>
    </source>
</reference>
<gene>
    <name evidence="2" type="ORF">PtA15_4A752</name>
</gene>
<evidence type="ECO:0000256" key="1">
    <source>
        <dbReference type="SAM" id="MobiDB-lite"/>
    </source>
</evidence>
<evidence type="ECO:0000313" key="2">
    <source>
        <dbReference type="EMBL" id="WAQ84299.1"/>
    </source>
</evidence>
<dbReference type="Proteomes" id="UP001164743">
    <property type="component" value="Chromosome 4A"/>
</dbReference>
<feature type="region of interest" description="Disordered" evidence="1">
    <location>
        <begin position="381"/>
        <end position="439"/>
    </location>
</feature>
<accession>A0ABY7CGD3</accession>
<sequence length="575" mass="62839">MNIPYIRVTLWKSSLYINLESITPNRLGGEKRVAMLNDRPDDVWDNWTIGKYSDGIDRVYGELSDVASRLYGNTAEYFSMRCMIVRNLEDRRSINSKLAAMHPSKAFVCKAGVVAEIDGIESMSIISKSLLLEKIRPDITLIKLKVGMPIILTKDCTHSQAGEAMVAMKKGSRLVVVAVKESMITAKMITPGRVGMELKIGRTMLYCDDVNNQDYAYLKHQFPVVLGYANAEGRWNIVAGAGSVRVEGTLAAGWRVWTGPMDAAPPPLSLYSRTNGVLKQNRAMAPVETPNKAALLASKVTELKVDMPPSSAGFREQGRARQLPDGPLPGRPDLLDPPSYAKQGPHPLLQPALCSQNSLLVSGSKGELVNCLMAHFQAIQTSSTPQPTPSKDLTLSSNPPGPSTSAGDAPLASTPAVAASLTEGEKEKTAEAEREKRRQRAARFGLEDLGANPPTTTTMAAAAPDELKKQLRAKRFGIPLLVALNKPLADGKQAASIARTWRGGGDDGNNHLFQPMASSLSPHPHQPIQRALVRSINMAARWIFKDWLIEMVVTITIHHYPPPPTQLPRMHIIWF</sequence>
<protein>
    <recommendedName>
        <fullName evidence="4">DNA helicase</fullName>
    </recommendedName>
</protein>
<dbReference type="GeneID" id="77809563"/>
<feature type="compositionally biased region" description="Polar residues" evidence="1">
    <location>
        <begin position="381"/>
        <end position="406"/>
    </location>
</feature>
<organism evidence="2 3">
    <name type="scientific">Puccinia triticina</name>
    <dbReference type="NCBI Taxonomy" id="208348"/>
    <lineage>
        <taxon>Eukaryota</taxon>
        <taxon>Fungi</taxon>
        <taxon>Dikarya</taxon>
        <taxon>Basidiomycota</taxon>
        <taxon>Pucciniomycotina</taxon>
        <taxon>Pucciniomycetes</taxon>
        <taxon>Pucciniales</taxon>
        <taxon>Pucciniaceae</taxon>
        <taxon>Puccinia</taxon>
    </lineage>
</organism>